<reference evidence="2 3" key="1">
    <citation type="submission" date="2018-06" db="EMBL/GenBank/DDBJ databases">
        <authorList>
            <consortium name="Pathogen Informatics"/>
            <person name="Doyle S."/>
        </authorList>
    </citation>
    <scope>NUCLEOTIDE SEQUENCE [LARGE SCALE GENOMIC DNA]</scope>
    <source>
        <strain evidence="2 3">NCTC7928</strain>
    </source>
</reference>
<dbReference type="Pfam" id="PF13517">
    <property type="entry name" value="FG-GAP_3"/>
    <property type="match status" value="2"/>
</dbReference>
<dbReference type="Gene3D" id="2.60.40.10">
    <property type="entry name" value="Immunoglobulins"/>
    <property type="match status" value="1"/>
</dbReference>
<accession>A0A376LKT6</accession>
<protein>
    <submittedName>
        <fullName evidence="2">Adhesin for cattle intestine colonization</fullName>
    </submittedName>
</protein>
<dbReference type="EMBL" id="UGAB01000002">
    <property type="protein sequence ID" value="STF44364.1"/>
    <property type="molecule type" value="Genomic_DNA"/>
</dbReference>
<dbReference type="AlphaFoldDB" id="A0A376LKT6"/>
<name>A0A376LKT6_ECOLX</name>
<proteinExistence type="predicted"/>
<keyword evidence="1" id="KW-0732">Signal</keyword>
<dbReference type="Proteomes" id="UP000254877">
    <property type="component" value="Unassembled WGS sequence"/>
</dbReference>
<evidence type="ECO:0000256" key="1">
    <source>
        <dbReference type="ARBA" id="ARBA00022729"/>
    </source>
</evidence>
<gene>
    <name evidence="2" type="primary">siiEA_16</name>
    <name evidence="2" type="ORF">NCTC7928_05092</name>
</gene>
<dbReference type="InterPro" id="IPR028994">
    <property type="entry name" value="Integrin_alpha_N"/>
</dbReference>
<dbReference type="SUPFAM" id="SSF69318">
    <property type="entry name" value="Integrin alpha N-terminal domain"/>
    <property type="match status" value="1"/>
</dbReference>
<organism evidence="2 3">
    <name type="scientific">Escherichia coli</name>
    <dbReference type="NCBI Taxonomy" id="562"/>
    <lineage>
        <taxon>Bacteria</taxon>
        <taxon>Pseudomonadati</taxon>
        <taxon>Pseudomonadota</taxon>
        <taxon>Gammaproteobacteria</taxon>
        <taxon>Enterobacterales</taxon>
        <taxon>Enterobacteriaceae</taxon>
        <taxon>Escherichia</taxon>
    </lineage>
</organism>
<evidence type="ECO:0000313" key="2">
    <source>
        <dbReference type="EMBL" id="STF44364.1"/>
    </source>
</evidence>
<sequence>MVDLAGNITSSSDFVLTVDTSIPTTLAQITSQTTRDTTPIISGVITAALASGQYVEVVINGKTYTSQPGGAVVVDPAHNTWYVQLPDTDTLAASATAYNVTAQVKSSAGNGNTANVSTGTVTVNAAIDYTPTWTTASKSTAWGLTYGLDSHGMWTVLANQQVMQSTDPLTWSKTALTLYQSGNNYATSSIADYDRNGTGDLFITRDDYGTGYINGFTNNGDGTFSSAIQVTVGTLTWYGSVVAFDKEGDGYLDFWIGDAGGPDSNTFLWNNAGTLVGNSTTSNSGGSATVGGAVTGYLSLNEGSGVDLNNDGRIDLVQHTYNLNNYYTLSSLINQGNGTFVWGQNTINTFLSTAGSGGNSTSVSMTWADFDGDGDMDLFLPASQGRANYGSCYSTPTACWAVRWRWGLRQPPTPASLAWRWTGTTTA</sequence>
<evidence type="ECO:0000313" key="3">
    <source>
        <dbReference type="Proteomes" id="UP000254877"/>
    </source>
</evidence>
<dbReference type="InterPro" id="IPR013783">
    <property type="entry name" value="Ig-like_fold"/>
</dbReference>
<dbReference type="InterPro" id="IPR013517">
    <property type="entry name" value="FG-GAP"/>
</dbReference>